<gene>
    <name evidence="1" type="ORF">NP493_646g01021</name>
</gene>
<evidence type="ECO:0000313" key="2">
    <source>
        <dbReference type="Proteomes" id="UP001209878"/>
    </source>
</evidence>
<evidence type="ECO:0008006" key="3">
    <source>
        <dbReference type="Google" id="ProtNLM"/>
    </source>
</evidence>
<dbReference type="InterPro" id="IPR006553">
    <property type="entry name" value="Leu-rich_rpt_Cys-con_subtyp"/>
</dbReference>
<organism evidence="1 2">
    <name type="scientific">Ridgeia piscesae</name>
    <name type="common">Tubeworm</name>
    <dbReference type="NCBI Taxonomy" id="27915"/>
    <lineage>
        <taxon>Eukaryota</taxon>
        <taxon>Metazoa</taxon>
        <taxon>Spiralia</taxon>
        <taxon>Lophotrochozoa</taxon>
        <taxon>Annelida</taxon>
        <taxon>Polychaeta</taxon>
        <taxon>Sedentaria</taxon>
        <taxon>Canalipalpata</taxon>
        <taxon>Sabellida</taxon>
        <taxon>Siboglinidae</taxon>
        <taxon>Ridgeia</taxon>
    </lineage>
</organism>
<reference evidence="1" key="1">
    <citation type="journal article" date="2023" name="Mol. Biol. Evol.">
        <title>Third-Generation Sequencing Reveals the Adaptive Role of the Epigenome in Three Deep-Sea Polychaetes.</title>
        <authorList>
            <person name="Perez M."/>
            <person name="Aroh O."/>
            <person name="Sun Y."/>
            <person name="Lan Y."/>
            <person name="Juniper S.K."/>
            <person name="Young C.R."/>
            <person name="Angers B."/>
            <person name="Qian P.Y."/>
        </authorList>
    </citation>
    <scope>NUCLEOTIDE SEQUENCE</scope>
    <source>
        <strain evidence="1">R07B-5</strain>
    </source>
</reference>
<sequence length="212" mass="24218">MFTISVMKSAVRLGQKLPPLPGSPVGQGRRNFWRMLAVVFNRPDRERIKEVGADRACAEWLMRCGAHVRWKGSEKWEKEYNTLPPVGTSRSYKIEEINAVDAELMEIGFEHFEHVKELQKVRLHHCAYLEDAAIERLVLLKDSLRHLEISSCGDVTDDGLLSLGQLTLLQSLLLYDLPGIRDRQRCYKALRRDLPDCTIVYKDIEAPDKSGG</sequence>
<dbReference type="EMBL" id="JAODUO010000645">
    <property type="protein sequence ID" value="KAK2176681.1"/>
    <property type="molecule type" value="Genomic_DNA"/>
</dbReference>
<keyword evidence="2" id="KW-1185">Reference proteome</keyword>
<name>A0AAD9NQA3_RIDPI</name>
<dbReference type="SMART" id="SM00367">
    <property type="entry name" value="LRR_CC"/>
    <property type="match status" value="2"/>
</dbReference>
<dbReference type="SUPFAM" id="SSF52047">
    <property type="entry name" value="RNI-like"/>
    <property type="match status" value="1"/>
</dbReference>
<comment type="caution">
    <text evidence="1">The sequence shown here is derived from an EMBL/GenBank/DDBJ whole genome shotgun (WGS) entry which is preliminary data.</text>
</comment>
<dbReference type="Gene3D" id="3.80.10.10">
    <property type="entry name" value="Ribonuclease Inhibitor"/>
    <property type="match status" value="1"/>
</dbReference>
<evidence type="ECO:0000313" key="1">
    <source>
        <dbReference type="EMBL" id="KAK2176681.1"/>
    </source>
</evidence>
<dbReference type="Proteomes" id="UP001209878">
    <property type="component" value="Unassembled WGS sequence"/>
</dbReference>
<dbReference type="InterPro" id="IPR032675">
    <property type="entry name" value="LRR_dom_sf"/>
</dbReference>
<proteinExistence type="predicted"/>
<dbReference type="AlphaFoldDB" id="A0AAD9NQA3"/>
<protein>
    <recommendedName>
        <fullName evidence="3">Mitochondrial ATP synthase regulatory component factor B</fullName>
    </recommendedName>
</protein>
<accession>A0AAD9NQA3</accession>